<protein>
    <submittedName>
        <fullName evidence="4">Arrestin domain-containing protein 3-like</fullName>
    </submittedName>
</protein>
<evidence type="ECO:0000313" key="4">
    <source>
        <dbReference type="Ensembl" id="ENSHCOP00000011705.1"/>
    </source>
</evidence>
<organism evidence="4 5">
    <name type="scientific">Hippocampus comes</name>
    <name type="common">Tiger tail seahorse</name>
    <dbReference type="NCBI Taxonomy" id="109280"/>
    <lineage>
        <taxon>Eukaryota</taxon>
        <taxon>Metazoa</taxon>
        <taxon>Chordata</taxon>
        <taxon>Craniata</taxon>
        <taxon>Vertebrata</taxon>
        <taxon>Euteleostomi</taxon>
        <taxon>Actinopterygii</taxon>
        <taxon>Neopterygii</taxon>
        <taxon>Teleostei</taxon>
        <taxon>Neoteleostei</taxon>
        <taxon>Acanthomorphata</taxon>
        <taxon>Syngnathiaria</taxon>
        <taxon>Syngnathiformes</taxon>
        <taxon>Syngnathoidei</taxon>
        <taxon>Syngnathidae</taxon>
        <taxon>Hippocampus</taxon>
    </lineage>
</organism>
<evidence type="ECO:0000256" key="1">
    <source>
        <dbReference type="ARBA" id="ARBA00005298"/>
    </source>
</evidence>
<evidence type="ECO:0000259" key="3">
    <source>
        <dbReference type="SMART" id="SM01017"/>
    </source>
</evidence>
<dbReference type="GO" id="GO:0005886">
    <property type="term" value="C:plasma membrane"/>
    <property type="evidence" value="ECO:0007669"/>
    <property type="project" value="TreeGrafter"/>
</dbReference>
<dbReference type="GeneTree" id="ENSGT00940000165930"/>
<feature type="compositionally biased region" description="Polar residues" evidence="2">
    <location>
        <begin position="385"/>
        <end position="399"/>
    </location>
</feature>
<dbReference type="OMA" id="TILNCRI"/>
<keyword evidence="5" id="KW-1185">Reference proteome</keyword>
<feature type="domain" description="Arrestin C-terminal-like" evidence="3">
    <location>
        <begin position="170"/>
        <end position="295"/>
    </location>
</feature>
<reference evidence="4" key="1">
    <citation type="submission" date="2025-08" db="UniProtKB">
        <authorList>
            <consortium name="Ensembl"/>
        </authorList>
    </citation>
    <scope>IDENTIFICATION</scope>
</reference>
<dbReference type="GO" id="GO:0015031">
    <property type="term" value="P:protein transport"/>
    <property type="evidence" value="ECO:0007669"/>
    <property type="project" value="TreeGrafter"/>
</dbReference>
<dbReference type="InterPro" id="IPR011022">
    <property type="entry name" value="Arrestin_C-like"/>
</dbReference>
<sequence length="420" mass="47591">MTIKNFSIEYDAINSQNIFTNGDTINGRIVMEVSKETPIQSLTFIGKGSAKVRWVEHHGKRNRYYWSDEKYYDIKQHILRTMLVMSTDFIAQGRHVFPFSFKVPNGKMPSSFKTSTGRIVHKLKAELKQSMKLTKTAKAHFTFVSKADMDIAGLMEPQHDCTDKKLAVFGSGTIAMDVYTKKMGYQPGETLQVKVEIHNHSSRDLKPKFELYEKQSFFAQGHRRVHTQVIVKDKLESINARSKEIMEKMITLPRNVPPSILNSSIIKLEYRLKIYLDVKYATDPEIKLPIVVLPAFETPARNQHPGAAAYGFEDFGGLNQQSWNQAPQPSDLPPPYGAHTVYPPLSNSDKYGKQRRTGTKICQGNILRRPGKWGGSYSGHYTPKASWQQGTEEQPSPGLTSPEIRPAIGENQHFPEFPDG</sequence>
<dbReference type="STRING" id="109280.ENSHCOP00000011705"/>
<proteinExistence type="inferred from homology"/>
<evidence type="ECO:0000313" key="5">
    <source>
        <dbReference type="Proteomes" id="UP000264820"/>
    </source>
</evidence>
<dbReference type="InterPro" id="IPR011021">
    <property type="entry name" value="Arrestin-like_N"/>
</dbReference>
<dbReference type="PANTHER" id="PTHR11188">
    <property type="entry name" value="ARRESTIN DOMAIN CONTAINING PROTEIN"/>
    <property type="match status" value="1"/>
</dbReference>
<dbReference type="GO" id="GO:0005737">
    <property type="term" value="C:cytoplasm"/>
    <property type="evidence" value="ECO:0007669"/>
    <property type="project" value="TreeGrafter"/>
</dbReference>
<accession>A0A3Q3DGP5</accession>
<dbReference type="Pfam" id="PF02752">
    <property type="entry name" value="Arrestin_C"/>
    <property type="match status" value="1"/>
</dbReference>
<dbReference type="AlphaFoldDB" id="A0A3Q3DGP5"/>
<dbReference type="Proteomes" id="UP000264820">
    <property type="component" value="Unplaced"/>
</dbReference>
<dbReference type="Ensembl" id="ENSHCOT00000018516.1">
    <property type="protein sequence ID" value="ENSHCOP00000011705.1"/>
    <property type="gene ID" value="ENSHCOG00000014599.1"/>
</dbReference>
<dbReference type="InterPro" id="IPR050357">
    <property type="entry name" value="Arrestin_domain-protein"/>
</dbReference>
<dbReference type="InterPro" id="IPR014756">
    <property type="entry name" value="Ig_E-set"/>
</dbReference>
<feature type="region of interest" description="Disordered" evidence="2">
    <location>
        <begin position="373"/>
        <end position="420"/>
    </location>
</feature>
<dbReference type="SMART" id="SM01017">
    <property type="entry name" value="Arrestin_C"/>
    <property type="match status" value="1"/>
</dbReference>
<name>A0A3Q3DGP5_HIPCM</name>
<dbReference type="InterPro" id="IPR014752">
    <property type="entry name" value="Arrestin-like_C"/>
</dbReference>
<feature type="region of interest" description="Disordered" evidence="2">
    <location>
        <begin position="320"/>
        <end position="356"/>
    </location>
</feature>
<dbReference type="GO" id="GO:0007399">
    <property type="term" value="P:nervous system development"/>
    <property type="evidence" value="ECO:0007669"/>
    <property type="project" value="UniProtKB-ARBA"/>
</dbReference>
<reference evidence="4" key="2">
    <citation type="submission" date="2025-09" db="UniProtKB">
        <authorList>
            <consortium name="Ensembl"/>
        </authorList>
    </citation>
    <scope>IDENTIFICATION</scope>
</reference>
<dbReference type="SUPFAM" id="SSF81296">
    <property type="entry name" value="E set domains"/>
    <property type="match status" value="2"/>
</dbReference>
<dbReference type="Pfam" id="PF00339">
    <property type="entry name" value="Arrestin_N"/>
    <property type="match status" value="1"/>
</dbReference>
<evidence type="ECO:0000256" key="2">
    <source>
        <dbReference type="SAM" id="MobiDB-lite"/>
    </source>
</evidence>
<dbReference type="PANTHER" id="PTHR11188:SF135">
    <property type="entry name" value="ARRESTIN DOMAIN CONTAINING 3-LIKE-RELATED"/>
    <property type="match status" value="1"/>
</dbReference>
<comment type="similarity">
    <text evidence="1">Belongs to the arrestin family.</text>
</comment>
<dbReference type="Gene3D" id="2.60.40.640">
    <property type="match status" value="2"/>
</dbReference>